<proteinExistence type="predicted"/>
<dbReference type="PANTHER" id="PTHR34846">
    <property type="entry name" value="4-CARBOXYMUCONOLACTONE DECARBOXYLASE FAMILY PROTEIN (AFU_ORTHOLOGUE AFUA_6G11590)"/>
    <property type="match status" value="1"/>
</dbReference>
<evidence type="ECO:0000313" key="2">
    <source>
        <dbReference type="EMBL" id="ACM27485.1"/>
    </source>
</evidence>
<dbReference type="HOGENOM" id="CLU_082760_6_1_5"/>
<protein>
    <recommendedName>
        <fullName evidence="1">Carboxymuconolactone decarboxylase-like domain-containing protein</fullName>
    </recommendedName>
</protein>
<dbReference type="eggNOG" id="COG2128">
    <property type="taxonomic scope" value="Bacteria"/>
</dbReference>
<dbReference type="Gene3D" id="1.20.1290.10">
    <property type="entry name" value="AhpD-like"/>
    <property type="match status" value="1"/>
</dbReference>
<dbReference type="InterPro" id="IPR003779">
    <property type="entry name" value="CMD-like"/>
</dbReference>
<dbReference type="InterPro" id="IPR029032">
    <property type="entry name" value="AhpD-like"/>
</dbReference>
<dbReference type="AlphaFoldDB" id="B9J8U7"/>
<dbReference type="KEGG" id="ara:Arad_3563"/>
<feature type="domain" description="Carboxymuconolactone decarboxylase-like" evidence="1">
    <location>
        <begin position="14"/>
        <end position="95"/>
    </location>
</feature>
<evidence type="ECO:0000259" key="1">
    <source>
        <dbReference type="Pfam" id="PF02627"/>
    </source>
</evidence>
<dbReference type="EMBL" id="CP000628">
    <property type="protein sequence ID" value="ACM27485.1"/>
    <property type="molecule type" value="Genomic_DNA"/>
</dbReference>
<name>B9J8U7_RHIR8</name>
<dbReference type="Proteomes" id="UP000001600">
    <property type="component" value="Chromosome 1"/>
</dbReference>
<sequence>MMQARMKNPAVILPETLQALLALSASLRDRGLSENTMDLVHLRVSQINGCSVCTDMGFRKLQKDGETIERIVGVSAWREMPYFTEAERAALALGEAATRLADRPEAVSDEIWNGAARHYDETALSALIVSIAVDNVWNRLNATVRQQAGASWS</sequence>
<gene>
    <name evidence="2" type="ordered locus">Arad_3563</name>
</gene>
<organism evidence="2 3">
    <name type="scientific">Rhizobium rhizogenes (strain K84 / ATCC BAA-868)</name>
    <name type="common">Agrobacterium radiobacter</name>
    <dbReference type="NCBI Taxonomy" id="311403"/>
    <lineage>
        <taxon>Bacteria</taxon>
        <taxon>Pseudomonadati</taxon>
        <taxon>Pseudomonadota</taxon>
        <taxon>Alphaproteobacteria</taxon>
        <taxon>Hyphomicrobiales</taxon>
        <taxon>Rhizobiaceae</taxon>
        <taxon>Rhizobium/Agrobacterium group</taxon>
        <taxon>Rhizobium</taxon>
    </lineage>
</organism>
<dbReference type="GO" id="GO:0051920">
    <property type="term" value="F:peroxiredoxin activity"/>
    <property type="evidence" value="ECO:0007669"/>
    <property type="project" value="InterPro"/>
</dbReference>
<dbReference type="InterPro" id="IPR004675">
    <property type="entry name" value="AhpD_core"/>
</dbReference>
<dbReference type="NCBIfam" id="TIGR00778">
    <property type="entry name" value="ahpD_dom"/>
    <property type="match status" value="1"/>
</dbReference>
<reference evidence="2 3" key="1">
    <citation type="journal article" date="2009" name="J. Bacteriol.">
        <title>Genome sequences of three Agrobacterium biovars help elucidate the evolution of multichromosome genomes in bacteria.</title>
        <authorList>
            <person name="Slater S.C."/>
            <person name="Goldman B.S."/>
            <person name="Goodner B."/>
            <person name="Setubal J.C."/>
            <person name="Farrand S.K."/>
            <person name="Nester E.W."/>
            <person name="Burr T.J."/>
            <person name="Banta L."/>
            <person name="Dickerman A.W."/>
            <person name="Paulsen I."/>
            <person name="Otten L."/>
            <person name="Suen G."/>
            <person name="Welch R."/>
            <person name="Almeida N.F."/>
            <person name="Arnold F."/>
            <person name="Burton O.T."/>
            <person name="Du Z."/>
            <person name="Ewing A."/>
            <person name="Godsy E."/>
            <person name="Heisel S."/>
            <person name="Houmiel K.L."/>
            <person name="Jhaveri J."/>
            <person name="Lu J."/>
            <person name="Miller N.M."/>
            <person name="Norton S."/>
            <person name="Chen Q."/>
            <person name="Phoolcharoen W."/>
            <person name="Ohlin V."/>
            <person name="Ondrusek D."/>
            <person name="Pride N."/>
            <person name="Stricklin S.L."/>
            <person name="Sun J."/>
            <person name="Wheeler C."/>
            <person name="Wilson L."/>
            <person name="Zhu H."/>
            <person name="Wood D.W."/>
        </authorList>
    </citation>
    <scope>NUCLEOTIDE SEQUENCE [LARGE SCALE GENOMIC DNA]</scope>
    <source>
        <strain evidence="3">K84 / ATCC BAA-868</strain>
    </source>
</reference>
<dbReference type="SUPFAM" id="SSF69118">
    <property type="entry name" value="AhpD-like"/>
    <property type="match status" value="1"/>
</dbReference>
<dbReference type="PANTHER" id="PTHR34846:SF7">
    <property type="entry name" value="BLL7811 PROTEIN"/>
    <property type="match status" value="1"/>
</dbReference>
<accession>B9J8U7</accession>
<dbReference type="Pfam" id="PF02627">
    <property type="entry name" value="CMD"/>
    <property type="match status" value="1"/>
</dbReference>
<dbReference type="STRING" id="311403.Arad_3563"/>
<evidence type="ECO:0000313" key="3">
    <source>
        <dbReference type="Proteomes" id="UP000001600"/>
    </source>
</evidence>